<dbReference type="Gene3D" id="3.30.310.170">
    <property type="entry name" value="Outer membrane protein assembly factor BamC"/>
    <property type="match status" value="1"/>
</dbReference>
<organism evidence="1 2">
    <name type="scientific">Methylomarinum roseum</name>
    <dbReference type="NCBI Taxonomy" id="3067653"/>
    <lineage>
        <taxon>Bacteria</taxon>
        <taxon>Pseudomonadati</taxon>
        <taxon>Pseudomonadota</taxon>
        <taxon>Gammaproteobacteria</taxon>
        <taxon>Methylococcales</taxon>
        <taxon>Methylococcaceae</taxon>
        <taxon>Methylomarinum</taxon>
    </lineage>
</organism>
<dbReference type="RefSeq" id="WP_349431150.1">
    <property type="nucleotide sequence ID" value="NZ_CP157743.1"/>
</dbReference>
<gene>
    <name evidence="1" type="primary">bamC</name>
    <name evidence="1" type="ORF">Q9L42_012325</name>
</gene>
<proteinExistence type="predicted"/>
<reference evidence="1 2" key="1">
    <citation type="journal article" date="2024" name="Microbiology">
        <title>Methylomarinum rosea sp. nov., a novel halophilic methanotrophic bacterium from the hypersaline Lake Elton.</title>
        <authorList>
            <person name="Suleimanov R.Z."/>
            <person name="Oshkin I.Y."/>
            <person name="Danilova O.V."/>
            <person name="Suzina N.E."/>
            <person name="Dedysh S.N."/>
        </authorList>
    </citation>
    <scope>NUCLEOTIDE SEQUENCE [LARGE SCALE GENOMIC DNA]</scope>
    <source>
        <strain evidence="1 2">Ch1-1</strain>
    </source>
</reference>
<dbReference type="AlphaFoldDB" id="A0AAU7NR52"/>
<dbReference type="InterPro" id="IPR042268">
    <property type="entry name" value="BamC_C"/>
</dbReference>
<evidence type="ECO:0000313" key="1">
    <source>
        <dbReference type="EMBL" id="XBS19151.1"/>
    </source>
</evidence>
<evidence type="ECO:0000313" key="2">
    <source>
        <dbReference type="Proteomes" id="UP001225378"/>
    </source>
</evidence>
<dbReference type="Proteomes" id="UP001225378">
    <property type="component" value="Chromosome"/>
</dbReference>
<dbReference type="Pfam" id="PF06804">
    <property type="entry name" value="Lipoprotein_18"/>
    <property type="match status" value="1"/>
</dbReference>
<dbReference type="EMBL" id="CP157743">
    <property type="protein sequence ID" value="XBS19151.1"/>
    <property type="molecule type" value="Genomic_DNA"/>
</dbReference>
<name>A0AAU7NR52_9GAMM</name>
<dbReference type="KEGG" id="mech:Q9L42_012325"/>
<dbReference type="InterPro" id="IPR010653">
    <property type="entry name" value="NlpB/DapX"/>
</dbReference>
<keyword evidence="2" id="KW-1185">Reference proteome</keyword>
<sequence>MKATTWLMVLGAAVLVNTSACSRIKSYFPDKQKEYQYTTQIPPLQLPSDLQNNAIVDKPLVAEPLPRPRSPVYDEDAKPVVETTEDFIPVELVDFDGGATRLRIEEPMVRAWRLVGKALSRHSIEITSRNEQEHLYVVQYDPDAQKVEDGAIWDELVFFFGEDPAQEKEFRIRMSEKNARLTEVIVLDKHDTPLSQGAGLKLLNLLKNTINEDLANKKQ</sequence>
<accession>A0AAU7NR52</accession>
<protein>
    <submittedName>
        <fullName evidence="1">Outer membrane protein assembly factor BamC</fullName>
    </submittedName>
</protein>